<feature type="compositionally biased region" description="Polar residues" evidence="1">
    <location>
        <begin position="9"/>
        <end position="41"/>
    </location>
</feature>
<proteinExistence type="predicted"/>
<reference evidence="2" key="1">
    <citation type="submission" date="2020-06" db="EMBL/GenBank/DDBJ databases">
        <authorList>
            <consortium name="Plant Systems Biology data submission"/>
        </authorList>
    </citation>
    <scope>NUCLEOTIDE SEQUENCE</scope>
    <source>
        <strain evidence="2">D6</strain>
    </source>
</reference>
<dbReference type="AlphaFoldDB" id="A0A9N8E1N0"/>
<dbReference type="InterPro" id="IPR043136">
    <property type="entry name" value="B30.2/SPRY_sf"/>
</dbReference>
<evidence type="ECO:0000313" key="3">
    <source>
        <dbReference type="Proteomes" id="UP001153069"/>
    </source>
</evidence>
<dbReference type="Gene3D" id="2.60.120.920">
    <property type="match status" value="1"/>
</dbReference>
<feature type="region of interest" description="Disordered" evidence="1">
    <location>
        <begin position="467"/>
        <end position="492"/>
    </location>
</feature>
<comment type="caution">
    <text evidence="2">The sequence shown here is derived from an EMBL/GenBank/DDBJ whole genome shotgun (WGS) entry which is preliminary data.</text>
</comment>
<evidence type="ECO:0000256" key="1">
    <source>
        <dbReference type="SAM" id="MobiDB-lite"/>
    </source>
</evidence>
<dbReference type="EMBL" id="CAICTM010000556">
    <property type="protein sequence ID" value="CAB9512838.1"/>
    <property type="molecule type" value="Genomic_DNA"/>
</dbReference>
<evidence type="ECO:0000313" key="2">
    <source>
        <dbReference type="EMBL" id="CAB9512838.1"/>
    </source>
</evidence>
<protein>
    <submittedName>
        <fullName evidence="2">Inherit from NOG: Pentatricopeptide repeat-containing protein</fullName>
    </submittedName>
</protein>
<gene>
    <name evidence="2" type="ORF">SEMRO_557_G166140.1</name>
</gene>
<name>A0A9N8E1N0_9STRA</name>
<feature type="region of interest" description="Disordered" evidence="1">
    <location>
        <begin position="1"/>
        <end position="41"/>
    </location>
</feature>
<keyword evidence="3" id="KW-1185">Reference proteome</keyword>
<feature type="compositionally biased region" description="Low complexity" evidence="1">
    <location>
        <begin position="480"/>
        <end position="489"/>
    </location>
</feature>
<organism evidence="2 3">
    <name type="scientific">Seminavis robusta</name>
    <dbReference type="NCBI Taxonomy" id="568900"/>
    <lineage>
        <taxon>Eukaryota</taxon>
        <taxon>Sar</taxon>
        <taxon>Stramenopiles</taxon>
        <taxon>Ochrophyta</taxon>
        <taxon>Bacillariophyta</taxon>
        <taxon>Bacillariophyceae</taxon>
        <taxon>Bacillariophycidae</taxon>
        <taxon>Naviculales</taxon>
        <taxon>Naviculaceae</taxon>
        <taxon>Seminavis</taxon>
    </lineage>
</organism>
<dbReference type="Proteomes" id="UP001153069">
    <property type="component" value="Unassembled WGS sequence"/>
</dbReference>
<feature type="region of interest" description="Disordered" evidence="1">
    <location>
        <begin position="181"/>
        <end position="215"/>
    </location>
</feature>
<accession>A0A9N8E1N0</accession>
<dbReference type="OrthoDB" id="531008at2759"/>
<sequence>MMSAENDAYATSSAATGNSSHAHTNNSNIRSPATGSVSQTSTDDGAAIVRNIASFLTLSDATSMVSIALPAASENEYTAESDSWAIGEELSLLNTPVTPALMAISPGATPRFDLTAAVDHHHPDHNHCEEDYCADEYELEELLQERKRRWAQERLAAAVFSHPQPLRSFCVEAFNSARELAHQKEARPANNTEEAEDPETHHEPPTNTTIIAKQQRQHQQLRPYRYHYHHGRRSRRKDFLFIHDLLDSVLHNVPLSIVLDFSSCAIDTYFESVHCTFRITATSMGALVTVLSHTTLVVWDGITNFNPFAVLDAIISLQVNAMGKTSEVLASGIQSVATGVGSASSLALHRLSRTGVGNLSVNRTGSSSSSLGGNGIMMYNGQKGRNSSGTVLQQKLLRKVSTINSAAEVISYLELADDTGGLSRHAKSRVQRMMHYDVSLRPFVATIAMPPLKTFDNIEFAGQADRSLNRGENDPEDPPSNESSPMDSPFMCTPQSFPPTPASRMTVLARSTRFADDVVFLARDKIRVHDALASDNERTREMARALSEGKRLAVFDAKDALNGIELTCGQHLATKVGNMLYCSTRSMVPILRNCFVYFEMTVMPRPIGNVVMQASMITLSIGLSTEEMPPNTLVGAWSGSVGLCTTGQILTAGQWCSPGDPSLSSYADGATVGCLVCLDDGSAFETWDGVMITAQVTFNVNGRIVPPPVSTLPTTGGASGLLPGAQMQMGLINGSIGYDPLRQNPMVPTSTLPLLVPAAEELYPTVTLHSPASAVMCRFSAEDIVASSHDSIGAPEGCTIYAVDGSVISFSQE</sequence>